<dbReference type="GO" id="GO:0005886">
    <property type="term" value="C:plasma membrane"/>
    <property type="evidence" value="ECO:0007669"/>
    <property type="project" value="TreeGrafter"/>
</dbReference>
<dbReference type="OrthoDB" id="9801814at2"/>
<dbReference type="InterPro" id="IPR058624">
    <property type="entry name" value="MdtA-like_HH"/>
</dbReference>
<gene>
    <name evidence="10" type="ORF">EI77_00174</name>
</gene>
<dbReference type="Pfam" id="PF25917">
    <property type="entry name" value="BSH_RND"/>
    <property type="match status" value="1"/>
</dbReference>
<feature type="coiled-coil region" evidence="3">
    <location>
        <begin position="130"/>
        <end position="157"/>
    </location>
</feature>
<dbReference type="InterPro" id="IPR058625">
    <property type="entry name" value="MdtA-like_BSH"/>
</dbReference>
<evidence type="ECO:0000259" key="8">
    <source>
        <dbReference type="Pfam" id="PF25944"/>
    </source>
</evidence>
<feature type="domain" description="Multidrug resistance protein MdtA-like beta-barrel" evidence="8">
    <location>
        <begin position="244"/>
        <end position="333"/>
    </location>
</feature>
<comment type="caution">
    <text evidence="10">The sequence shown here is derived from an EMBL/GenBank/DDBJ whole genome shotgun (WGS) entry which is preliminary data.</text>
</comment>
<feature type="region of interest" description="Disordered" evidence="4">
    <location>
        <begin position="405"/>
        <end position="433"/>
    </location>
</feature>
<dbReference type="Proteomes" id="UP000295662">
    <property type="component" value="Unassembled WGS sequence"/>
</dbReference>
<keyword evidence="11" id="KW-1185">Reference proteome</keyword>
<feature type="domain" description="Multidrug resistance protein MdtA-like C-terminal permuted SH3" evidence="9">
    <location>
        <begin position="339"/>
        <end position="400"/>
    </location>
</feature>
<dbReference type="SUPFAM" id="SSF111369">
    <property type="entry name" value="HlyD-like secretion proteins"/>
    <property type="match status" value="1"/>
</dbReference>
<dbReference type="InterPro" id="IPR006143">
    <property type="entry name" value="RND_pump_MFP"/>
</dbReference>
<comment type="similarity">
    <text evidence="2">Belongs to the membrane fusion protein (MFP) (TC 8.A.1) family.</text>
</comment>
<proteinExistence type="inferred from homology"/>
<dbReference type="PANTHER" id="PTHR30158">
    <property type="entry name" value="ACRA/E-RELATED COMPONENT OF DRUG EFFLUX TRANSPORTER"/>
    <property type="match status" value="1"/>
</dbReference>
<evidence type="ECO:0000256" key="1">
    <source>
        <dbReference type="ARBA" id="ARBA00004196"/>
    </source>
</evidence>
<dbReference type="Pfam" id="PF25876">
    <property type="entry name" value="HH_MFP_RND"/>
    <property type="match status" value="1"/>
</dbReference>
<evidence type="ECO:0000313" key="10">
    <source>
        <dbReference type="EMBL" id="TDU80874.1"/>
    </source>
</evidence>
<evidence type="ECO:0000259" key="9">
    <source>
        <dbReference type="Pfam" id="PF25967"/>
    </source>
</evidence>
<accession>A0A4R7SPN5</accession>
<dbReference type="FunFam" id="2.40.420.20:FF:000001">
    <property type="entry name" value="Efflux RND transporter periplasmic adaptor subunit"/>
    <property type="match status" value="1"/>
</dbReference>
<keyword evidence="5" id="KW-0812">Transmembrane</keyword>
<feature type="domain" description="Multidrug resistance protein MdtA-like barrel-sandwich hybrid" evidence="7">
    <location>
        <begin position="96"/>
        <end position="235"/>
    </location>
</feature>
<protein>
    <submittedName>
        <fullName evidence="10">Membrane fusion protein (Multidrug efflux system)</fullName>
    </submittedName>
</protein>
<dbReference type="NCBIfam" id="TIGR01730">
    <property type="entry name" value="RND_mfp"/>
    <property type="match status" value="1"/>
</dbReference>
<dbReference type="Pfam" id="PF25944">
    <property type="entry name" value="Beta-barrel_RND"/>
    <property type="match status" value="1"/>
</dbReference>
<dbReference type="InterPro" id="IPR058627">
    <property type="entry name" value="MdtA-like_C"/>
</dbReference>
<evidence type="ECO:0000256" key="5">
    <source>
        <dbReference type="SAM" id="Phobius"/>
    </source>
</evidence>
<evidence type="ECO:0000313" key="11">
    <source>
        <dbReference type="Proteomes" id="UP000295662"/>
    </source>
</evidence>
<dbReference type="EMBL" id="SOCA01000001">
    <property type="protein sequence ID" value="TDU80874.1"/>
    <property type="molecule type" value="Genomic_DNA"/>
</dbReference>
<evidence type="ECO:0000256" key="2">
    <source>
        <dbReference type="ARBA" id="ARBA00009477"/>
    </source>
</evidence>
<dbReference type="AlphaFoldDB" id="A0A4R7SPN5"/>
<name>A0A4R7SPN5_9BACT</name>
<evidence type="ECO:0000259" key="6">
    <source>
        <dbReference type="Pfam" id="PF25876"/>
    </source>
</evidence>
<evidence type="ECO:0000259" key="7">
    <source>
        <dbReference type="Pfam" id="PF25917"/>
    </source>
</evidence>
<feature type="transmembrane region" description="Helical" evidence="5">
    <location>
        <begin position="12"/>
        <end position="32"/>
    </location>
</feature>
<dbReference type="Gene3D" id="2.40.50.100">
    <property type="match status" value="1"/>
</dbReference>
<organism evidence="10 11">
    <name type="scientific">Prosthecobacter fusiformis</name>
    <dbReference type="NCBI Taxonomy" id="48464"/>
    <lineage>
        <taxon>Bacteria</taxon>
        <taxon>Pseudomonadati</taxon>
        <taxon>Verrucomicrobiota</taxon>
        <taxon>Verrucomicrobiia</taxon>
        <taxon>Verrucomicrobiales</taxon>
        <taxon>Verrucomicrobiaceae</taxon>
        <taxon>Prosthecobacter</taxon>
    </lineage>
</organism>
<keyword evidence="5" id="KW-0472">Membrane</keyword>
<evidence type="ECO:0000256" key="4">
    <source>
        <dbReference type="SAM" id="MobiDB-lite"/>
    </source>
</evidence>
<dbReference type="InterPro" id="IPR058626">
    <property type="entry name" value="MdtA-like_b-barrel"/>
</dbReference>
<dbReference type="Gene3D" id="1.10.287.470">
    <property type="entry name" value="Helix hairpin bin"/>
    <property type="match status" value="1"/>
</dbReference>
<dbReference type="Gene3D" id="2.40.420.20">
    <property type="match status" value="1"/>
</dbReference>
<dbReference type="Pfam" id="PF25967">
    <property type="entry name" value="RND-MFP_C"/>
    <property type="match status" value="1"/>
</dbReference>
<sequence>MGKKGAGGGGVCVLMGGNVWQCVCEMLLYFLMNAITGFFSSSWMLAALTGCVLMVGCQPKEEAPPAPPPPAVIVGKVTKETVPIYVENVGQTQSAETVEIRARVTGFITEAPFKEGSLVKKGDLLFQIDKRAYEAAVDQAKANVAKAEASVERARADMVRLAPLVASSAISKQESDNAATTAKLADADLLAAKAALATAELSLSYATMVAPFDGMIGARNVDVGNFVGSSADTMLLATISTTDPMRVVFNVAEQNYLRFQRRFMGDDAARDEHSAKMEFELILSDGSVYDRKGQFEFADRALDPRTGTLKIEVSFPNDEHLLRPGQFARVRAKPEEKPDALLVPQRAVTETQSLQSVLVVGEGNKVEQRTVKTDGRFNDQFIVTSGVKEGERVIIEGVQKARPGMVVNPQEEGAEPAAAAPEKKVPEAGTQTK</sequence>
<keyword evidence="5" id="KW-1133">Transmembrane helix</keyword>
<dbReference type="GO" id="GO:0030313">
    <property type="term" value="C:cell envelope"/>
    <property type="evidence" value="ECO:0007669"/>
    <property type="project" value="UniProtKB-SubCell"/>
</dbReference>
<evidence type="ECO:0000256" key="3">
    <source>
        <dbReference type="SAM" id="Coils"/>
    </source>
</evidence>
<feature type="domain" description="Multidrug resistance protein MdtA-like alpha-helical hairpin" evidence="6">
    <location>
        <begin position="137"/>
        <end position="206"/>
    </location>
</feature>
<dbReference type="GO" id="GO:0022857">
    <property type="term" value="F:transmembrane transporter activity"/>
    <property type="evidence" value="ECO:0007669"/>
    <property type="project" value="InterPro"/>
</dbReference>
<keyword evidence="3" id="KW-0175">Coiled coil</keyword>
<dbReference type="Gene3D" id="2.40.30.170">
    <property type="match status" value="1"/>
</dbReference>
<comment type="subcellular location">
    <subcellularLocation>
        <location evidence="1">Cell envelope</location>
    </subcellularLocation>
</comment>
<dbReference type="GO" id="GO:0046677">
    <property type="term" value="P:response to antibiotic"/>
    <property type="evidence" value="ECO:0007669"/>
    <property type="project" value="TreeGrafter"/>
</dbReference>
<reference evidence="10 11" key="1">
    <citation type="submission" date="2019-03" db="EMBL/GenBank/DDBJ databases">
        <title>Genomic Encyclopedia of Archaeal and Bacterial Type Strains, Phase II (KMG-II): from individual species to whole genera.</title>
        <authorList>
            <person name="Goeker M."/>
        </authorList>
    </citation>
    <scope>NUCLEOTIDE SEQUENCE [LARGE SCALE GENOMIC DNA]</scope>
    <source>
        <strain evidence="10 11">ATCC 25309</strain>
    </source>
</reference>